<evidence type="ECO:0000313" key="3">
    <source>
        <dbReference type="Proteomes" id="UP000621540"/>
    </source>
</evidence>
<organism evidence="2 3">
    <name type="scientific">Roseburia yibonii</name>
    <dbReference type="NCBI Taxonomy" id="2763063"/>
    <lineage>
        <taxon>Bacteria</taxon>
        <taxon>Bacillati</taxon>
        <taxon>Bacillota</taxon>
        <taxon>Clostridia</taxon>
        <taxon>Lachnospirales</taxon>
        <taxon>Lachnospiraceae</taxon>
        <taxon>Roseburia</taxon>
    </lineage>
</organism>
<dbReference type="InterPro" id="IPR012338">
    <property type="entry name" value="Beta-lactam/transpept-like"/>
</dbReference>
<dbReference type="InterPro" id="IPR050789">
    <property type="entry name" value="Diverse_Enzym_Activities"/>
</dbReference>
<dbReference type="Gene3D" id="3.40.710.10">
    <property type="entry name" value="DD-peptidase/beta-lactamase superfamily"/>
    <property type="match status" value="1"/>
</dbReference>
<dbReference type="Pfam" id="PF00144">
    <property type="entry name" value="Beta-lactamase"/>
    <property type="match status" value="1"/>
</dbReference>
<dbReference type="InterPro" id="IPR001466">
    <property type="entry name" value="Beta-lactam-related"/>
</dbReference>
<feature type="domain" description="Beta-lactamase-related" evidence="1">
    <location>
        <begin position="35"/>
        <end position="304"/>
    </location>
</feature>
<dbReference type="SUPFAM" id="SSF56601">
    <property type="entry name" value="beta-lactamase/transpeptidase-like"/>
    <property type="match status" value="1"/>
</dbReference>
<comment type="caution">
    <text evidence="2">The sequence shown here is derived from an EMBL/GenBank/DDBJ whole genome shotgun (WGS) entry which is preliminary data.</text>
</comment>
<keyword evidence="2" id="KW-0378">Hydrolase</keyword>
<dbReference type="PANTHER" id="PTHR43283">
    <property type="entry name" value="BETA-LACTAMASE-RELATED"/>
    <property type="match status" value="1"/>
</dbReference>
<dbReference type="EMBL" id="JACOQH010000005">
    <property type="protein sequence ID" value="MBC5754018.1"/>
    <property type="molecule type" value="Genomic_DNA"/>
</dbReference>
<keyword evidence="3" id="KW-1185">Reference proteome</keyword>
<evidence type="ECO:0000313" key="2">
    <source>
        <dbReference type="EMBL" id="MBC5754018.1"/>
    </source>
</evidence>
<dbReference type="Proteomes" id="UP000621540">
    <property type="component" value="Unassembled WGS sequence"/>
</dbReference>
<reference evidence="2 3" key="1">
    <citation type="submission" date="2020-08" db="EMBL/GenBank/DDBJ databases">
        <title>Genome public.</title>
        <authorList>
            <person name="Liu C."/>
            <person name="Sun Q."/>
        </authorList>
    </citation>
    <scope>NUCLEOTIDE SEQUENCE [LARGE SCALE GENOMIC DNA]</scope>
    <source>
        <strain evidence="2 3">BX0805</strain>
    </source>
</reference>
<dbReference type="GO" id="GO:0016787">
    <property type="term" value="F:hydrolase activity"/>
    <property type="evidence" value="ECO:0007669"/>
    <property type="project" value="UniProtKB-KW"/>
</dbReference>
<dbReference type="PANTHER" id="PTHR43283:SF7">
    <property type="entry name" value="BETA-LACTAMASE-RELATED DOMAIN-CONTAINING PROTEIN"/>
    <property type="match status" value="1"/>
</dbReference>
<gene>
    <name evidence="2" type="ORF">H8Z76_08255</name>
</gene>
<protein>
    <submittedName>
        <fullName evidence="2">Serine hydrolase</fullName>
    </submittedName>
</protein>
<accession>A0ABR7IAY3</accession>
<evidence type="ECO:0000259" key="1">
    <source>
        <dbReference type="Pfam" id="PF00144"/>
    </source>
</evidence>
<name>A0ABR7IAY3_9FIRM</name>
<dbReference type="RefSeq" id="WP_022514530.1">
    <property type="nucleotide sequence ID" value="NZ_JACOQH010000005.1"/>
</dbReference>
<proteinExistence type="predicted"/>
<sequence>MNLPRISPAAAGISEEGIKGFLEGVRERGIELHDLMVVRGGKVCYEASWYPYGEDRLHMLYSLSKAFTAVGVGFAVQEGLFAVEDTVYSFFKEELPDTIGERAKRIAVEHLLTMCTGQETEPPILNYAFEGNWVEKFLEIEPSYEPGTHFFYDTTATYVLSAIITKVTGEKLVDYLTPRFFEPLGVEDYYWDESPQGNSLGGIGLNVTIETVAKLGVFLKQQGMWNGKQLLNRAWMERMTSNLVDSSGGEVYSDGNDWGVGYGYQIWQCIPKGVYRGDGAYGQFAIVAPEKDLVIATLTGTEDMSGLMAEMWKHLLPACADVDIAPDPDGTSKKEQFTVAFPEGDDIEGAKNKERISGVVGTYLLEENEDQLEKIQVEAGKTEDTVAITCVWKDGKERTLFYGFRHWECNDLPSVRFSHYYTCADIRIVNTAGAFSWEKDTLKLKLCYPNNPLGVTAELRFRDGAVEITAKKSRCMDRKMEYIFRGRSDK</sequence>